<reference evidence="13 14" key="1">
    <citation type="submission" date="2024-03" db="EMBL/GenBank/DDBJ databases">
        <authorList>
            <person name="Gkanogiannis A."/>
            <person name="Becerra Lopez-Lavalle L."/>
        </authorList>
    </citation>
    <scope>NUCLEOTIDE SEQUENCE [LARGE SCALE GENOMIC DNA]</scope>
</reference>
<keyword evidence="2" id="KW-0813">Transport</keyword>
<evidence type="ECO:0000259" key="12">
    <source>
        <dbReference type="Pfam" id="PF23259"/>
    </source>
</evidence>
<keyword evidence="7" id="KW-0406">Ion transport</keyword>
<feature type="transmembrane region" description="Helical" evidence="10">
    <location>
        <begin position="73"/>
        <end position="93"/>
    </location>
</feature>
<feature type="transmembrane region" description="Helical" evidence="10">
    <location>
        <begin position="292"/>
        <end position="312"/>
    </location>
</feature>
<organism evidence="13 14">
    <name type="scientific">Citrullus colocynthis</name>
    <name type="common">colocynth</name>
    <dbReference type="NCBI Taxonomy" id="252529"/>
    <lineage>
        <taxon>Eukaryota</taxon>
        <taxon>Viridiplantae</taxon>
        <taxon>Streptophyta</taxon>
        <taxon>Embryophyta</taxon>
        <taxon>Tracheophyta</taxon>
        <taxon>Spermatophyta</taxon>
        <taxon>Magnoliopsida</taxon>
        <taxon>eudicotyledons</taxon>
        <taxon>Gunneridae</taxon>
        <taxon>Pentapetalae</taxon>
        <taxon>rosids</taxon>
        <taxon>fabids</taxon>
        <taxon>Cucurbitales</taxon>
        <taxon>Cucurbitaceae</taxon>
        <taxon>Benincaseae</taxon>
        <taxon>Citrullus</taxon>
    </lineage>
</organism>
<evidence type="ECO:0000256" key="4">
    <source>
        <dbReference type="ARBA" id="ARBA00022692"/>
    </source>
</evidence>
<evidence type="ECO:0000256" key="1">
    <source>
        <dbReference type="ARBA" id="ARBA00004141"/>
    </source>
</evidence>
<accession>A0ABP0Z8X1</accession>
<dbReference type="PANTHER" id="PTHR32468:SF114">
    <property type="entry name" value="CATION_H+ EXCHANGER DOMAIN-CONTAINING PROTEIN"/>
    <property type="match status" value="1"/>
</dbReference>
<comment type="similarity">
    <text evidence="9">Belongs to the monovalent cation:proton antiporter 2 (CPA2) transporter (TC 2.A.37) family. CHX (TC 2.A.37.4) subfamily.</text>
</comment>
<feature type="transmembrane region" description="Helical" evidence="10">
    <location>
        <begin position="205"/>
        <end position="229"/>
    </location>
</feature>
<dbReference type="InterPro" id="IPR006153">
    <property type="entry name" value="Cation/H_exchanger_TM"/>
</dbReference>
<proteinExistence type="inferred from homology"/>
<keyword evidence="6 10" id="KW-1133">Transmembrane helix</keyword>
<feature type="transmembrane region" description="Helical" evidence="10">
    <location>
        <begin position="241"/>
        <end position="266"/>
    </location>
</feature>
<keyword evidence="8 10" id="KW-0472">Membrane</keyword>
<keyword evidence="5" id="KW-0630">Potassium</keyword>
<keyword evidence="3" id="KW-0633">Potassium transport</keyword>
<dbReference type="PANTHER" id="PTHR32468">
    <property type="entry name" value="CATION/H + ANTIPORTER"/>
    <property type="match status" value="1"/>
</dbReference>
<dbReference type="InterPro" id="IPR038770">
    <property type="entry name" value="Na+/solute_symporter_sf"/>
</dbReference>
<feature type="transmembrane region" description="Helical" evidence="10">
    <location>
        <begin position="319"/>
        <end position="345"/>
    </location>
</feature>
<gene>
    <name evidence="13" type="ORF">CITCOLO1_LOCUS21631</name>
</gene>
<feature type="domain" description="Cation/H+ exchanger transmembrane" evidence="11">
    <location>
        <begin position="105"/>
        <end position="400"/>
    </location>
</feature>
<evidence type="ECO:0000313" key="14">
    <source>
        <dbReference type="Proteomes" id="UP001642487"/>
    </source>
</evidence>
<evidence type="ECO:0000256" key="10">
    <source>
        <dbReference type="SAM" id="Phobius"/>
    </source>
</evidence>
<evidence type="ECO:0008006" key="15">
    <source>
        <dbReference type="Google" id="ProtNLM"/>
    </source>
</evidence>
<dbReference type="Gene3D" id="1.20.1530.20">
    <property type="match status" value="1"/>
</dbReference>
<keyword evidence="14" id="KW-1185">Reference proteome</keyword>
<feature type="transmembrane region" description="Helical" evidence="10">
    <location>
        <begin position="48"/>
        <end position="67"/>
    </location>
</feature>
<name>A0ABP0Z8X1_9ROSI</name>
<dbReference type="Pfam" id="PF23259">
    <property type="entry name" value="CHX17_C"/>
    <property type="match status" value="1"/>
</dbReference>
<dbReference type="EMBL" id="OZ021743">
    <property type="protein sequence ID" value="CAK9329191.1"/>
    <property type="molecule type" value="Genomic_DNA"/>
</dbReference>
<protein>
    <recommendedName>
        <fullName evidence="15">Cation/H+ exchanger domain-containing protein</fullName>
    </recommendedName>
</protein>
<evidence type="ECO:0000256" key="5">
    <source>
        <dbReference type="ARBA" id="ARBA00022958"/>
    </source>
</evidence>
<dbReference type="InterPro" id="IPR050794">
    <property type="entry name" value="CPA2_transporter"/>
</dbReference>
<feature type="transmembrane region" description="Helical" evidence="10">
    <location>
        <begin position="105"/>
        <end position="126"/>
    </location>
</feature>
<sequence length="740" mass="82265">MGSILTEPDGGISHTSHNFTTICTFANRIHCNTGVFAGANPLEFSVPLLFLQLGICSGTIILFSKFLKHLGQPLIISQILGGLFLGSSGLSHLEKLRETKIDKNAFGIGSCSAFLAFILATIYSMTLLNFVDIQTFNYLLALGRLEALINLPMVSSLLYELHLINSEFGRMALSTAMASTIISICLQLLAGILDPHGETRDEALSNIFAIIMFIVVIAFVFQHVTLWMIKKNPIGQPLKECFVITLLLGVLVVAFCCQAFGLQIYFGPFLLGFIIPSGPPIGSTLVERLDFITSWVFMPIFFAKIGLVVNIYTIKLMNFLYMSFIVFVGALGKLLGALMVSIYYKLPMRDALSLGLILNSQGALELGIFKIRKKEKIIDDEAFVVGCICMLVIVAIITPIIRYLLDPSRRYIVHGRRTMMHSRPEFDLCILVCIHDQEDVPSAINILDALNPTRRSHLIVYMLHLVELIGRAQPKLIHHKHTKIRTLSSCSSEPIVNAFKYFGEMYCGIRFHSNGMISSSKHKIKIVNKHILEKAPCSVALVVERGFSKVSKSITNNLNSFQIAVVFIGGPDDREAMFIGARMVGHSNINLTVIRLVEDENVLIDNIEEKKLDDEAVVEFRQIIADTYKVRYIEEVVKDGTGTICVLRSMGSNFNLVMVGRRHSPCLASVQGLVLWNECTELGAIGQVLASSDFMGNAMIFVVQQHTRVAIDEDQQNHQQTIISMDNIEVKDDAKELPIQ</sequence>
<dbReference type="Pfam" id="PF00999">
    <property type="entry name" value="Na_H_Exchanger"/>
    <property type="match status" value="1"/>
</dbReference>
<evidence type="ECO:0000256" key="2">
    <source>
        <dbReference type="ARBA" id="ARBA00022448"/>
    </source>
</evidence>
<evidence type="ECO:0000256" key="8">
    <source>
        <dbReference type="ARBA" id="ARBA00023136"/>
    </source>
</evidence>
<feature type="transmembrane region" description="Helical" evidence="10">
    <location>
        <begin position="138"/>
        <end position="159"/>
    </location>
</feature>
<feature type="transmembrane region" description="Helical" evidence="10">
    <location>
        <begin position="351"/>
        <end position="371"/>
    </location>
</feature>
<comment type="subcellular location">
    <subcellularLocation>
        <location evidence="1">Membrane</location>
        <topology evidence="1">Multi-pass membrane protein</topology>
    </subcellularLocation>
</comment>
<feature type="transmembrane region" description="Helical" evidence="10">
    <location>
        <begin position="383"/>
        <end position="405"/>
    </location>
</feature>
<dbReference type="InterPro" id="IPR057290">
    <property type="entry name" value="CHX17_C"/>
</dbReference>
<dbReference type="Proteomes" id="UP001642487">
    <property type="component" value="Chromosome 9"/>
</dbReference>
<evidence type="ECO:0000256" key="3">
    <source>
        <dbReference type="ARBA" id="ARBA00022538"/>
    </source>
</evidence>
<evidence type="ECO:0000256" key="6">
    <source>
        <dbReference type="ARBA" id="ARBA00022989"/>
    </source>
</evidence>
<evidence type="ECO:0000256" key="9">
    <source>
        <dbReference type="ARBA" id="ARBA00038341"/>
    </source>
</evidence>
<evidence type="ECO:0000259" key="11">
    <source>
        <dbReference type="Pfam" id="PF00999"/>
    </source>
</evidence>
<feature type="transmembrane region" description="Helical" evidence="10">
    <location>
        <begin position="171"/>
        <end position="193"/>
    </location>
</feature>
<evidence type="ECO:0000256" key="7">
    <source>
        <dbReference type="ARBA" id="ARBA00023065"/>
    </source>
</evidence>
<feature type="domain" description="Cation/H(+) antiporter C-terminal" evidence="12">
    <location>
        <begin position="561"/>
        <end position="707"/>
    </location>
</feature>
<evidence type="ECO:0000313" key="13">
    <source>
        <dbReference type="EMBL" id="CAK9329191.1"/>
    </source>
</evidence>
<keyword evidence="4 10" id="KW-0812">Transmembrane</keyword>